<evidence type="ECO:0008006" key="5">
    <source>
        <dbReference type="Google" id="ProtNLM"/>
    </source>
</evidence>
<evidence type="ECO:0000313" key="3">
    <source>
        <dbReference type="EMBL" id="CAD8057126.1"/>
    </source>
</evidence>
<keyword evidence="1" id="KW-0472">Membrane</keyword>
<gene>
    <name evidence="3" type="ORF">PSON_ATCC_30995.1.T0110029</name>
</gene>
<dbReference type="EMBL" id="CAJJDN010000011">
    <property type="protein sequence ID" value="CAD8057126.1"/>
    <property type="molecule type" value="Genomic_DNA"/>
</dbReference>
<protein>
    <recommendedName>
        <fullName evidence="5">Transmembrane protein</fullName>
    </recommendedName>
</protein>
<proteinExistence type="predicted"/>
<keyword evidence="2" id="KW-0732">Signal</keyword>
<organism evidence="3 4">
    <name type="scientific">Paramecium sonneborni</name>
    <dbReference type="NCBI Taxonomy" id="65129"/>
    <lineage>
        <taxon>Eukaryota</taxon>
        <taxon>Sar</taxon>
        <taxon>Alveolata</taxon>
        <taxon>Ciliophora</taxon>
        <taxon>Intramacronucleata</taxon>
        <taxon>Oligohymenophorea</taxon>
        <taxon>Peniculida</taxon>
        <taxon>Parameciidae</taxon>
        <taxon>Paramecium</taxon>
    </lineage>
</organism>
<evidence type="ECO:0000256" key="1">
    <source>
        <dbReference type="SAM" id="Phobius"/>
    </source>
</evidence>
<feature type="signal peptide" evidence="2">
    <location>
        <begin position="1"/>
        <end position="16"/>
    </location>
</feature>
<sequence>MRENILLIFLIIFSYAQEEQLKESTSLQVEIHIFGNSEQQKDKEAIIFQFDDHQKRGRQQNKFLIQELQESITVSIERIADDPNDAIFLSEVQKLSSLKNEQEIIQNENPNFGFLNQYISRLQPSVIQETEQIESALIDGQKETKLTNIKTRSTKIEIKRQNRQNDNSLQLQEEFLLYENPVVEDGEKFFGSEEEFFEEQQDHQNENYNIFKNGLYVKYENVLRNEEVNNVKEESRLNLFLELEILGGIVIALFIGYWIKLLMQNKNNKGMFKKN</sequence>
<name>A0A8S1KWR0_9CILI</name>
<reference evidence="3" key="1">
    <citation type="submission" date="2021-01" db="EMBL/GenBank/DDBJ databases">
        <authorList>
            <consortium name="Genoscope - CEA"/>
            <person name="William W."/>
        </authorList>
    </citation>
    <scope>NUCLEOTIDE SEQUENCE</scope>
</reference>
<keyword evidence="1" id="KW-1133">Transmembrane helix</keyword>
<feature type="transmembrane region" description="Helical" evidence="1">
    <location>
        <begin position="239"/>
        <end position="259"/>
    </location>
</feature>
<comment type="caution">
    <text evidence="3">The sequence shown here is derived from an EMBL/GenBank/DDBJ whole genome shotgun (WGS) entry which is preliminary data.</text>
</comment>
<dbReference type="Proteomes" id="UP000692954">
    <property type="component" value="Unassembled WGS sequence"/>
</dbReference>
<evidence type="ECO:0000256" key="2">
    <source>
        <dbReference type="SAM" id="SignalP"/>
    </source>
</evidence>
<evidence type="ECO:0000313" key="4">
    <source>
        <dbReference type="Proteomes" id="UP000692954"/>
    </source>
</evidence>
<feature type="chain" id="PRO_5035751974" description="Transmembrane protein" evidence="2">
    <location>
        <begin position="17"/>
        <end position="275"/>
    </location>
</feature>
<accession>A0A8S1KWR0</accession>
<keyword evidence="1" id="KW-0812">Transmembrane</keyword>
<keyword evidence="4" id="KW-1185">Reference proteome</keyword>
<dbReference type="AlphaFoldDB" id="A0A8S1KWR0"/>